<dbReference type="RefSeq" id="WP_222580419.1">
    <property type="nucleotide sequence ID" value="NZ_JAHVHU010000010.1"/>
</dbReference>
<dbReference type="InterPro" id="IPR029464">
    <property type="entry name" value="HSDR_N"/>
</dbReference>
<organism evidence="2 3">
    <name type="scientific">Membranihabitans marinus</name>
    <dbReference type="NCBI Taxonomy" id="1227546"/>
    <lineage>
        <taxon>Bacteria</taxon>
        <taxon>Pseudomonadati</taxon>
        <taxon>Bacteroidota</taxon>
        <taxon>Saprospiria</taxon>
        <taxon>Saprospirales</taxon>
        <taxon>Saprospiraceae</taxon>
        <taxon>Membranihabitans</taxon>
    </lineage>
</organism>
<proteinExistence type="predicted"/>
<evidence type="ECO:0000313" key="3">
    <source>
        <dbReference type="Proteomes" id="UP000753961"/>
    </source>
</evidence>
<comment type="caution">
    <text evidence="2">The sequence shown here is derived from an EMBL/GenBank/DDBJ whole genome shotgun (WGS) entry which is preliminary data.</text>
</comment>
<dbReference type="Pfam" id="PF13588">
    <property type="entry name" value="HSDR_N_2"/>
    <property type="match status" value="1"/>
</dbReference>
<dbReference type="Gene3D" id="3.90.1570.30">
    <property type="match status" value="1"/>
</dbReference>
<evidence type="ECO:0000313" key="2">
    <source>
        <dbReference type="EMBL" id="MBY5958884.1"/>
    </source>
</evidence>
<dbReference type="Proteomes" id="UP000753961">
    <property type="component" value="Unassembled WGS sequence"/>
</dbReference>
<dbReference type="AlphaFoldDB" id="A0A953HMU8"/>
<feature type="domain" description="Type I restriction enzyme R protein N-terminal" evidence="1">
    <location>
        <begin position="30"/>
        <end position="136"/>
    </location>
</feature>
<keyword evidence="3" id="KW-1185">Reference proteome</keyword>
<dbReference type="EMBL" id="JAHVHU010000010">
    <property type="protein sequence ID" value="MBY5958884.1"/>
    <property type="molecule type" value="Genomic_DNA"/>
</dbReference>
<reference evidence="2" key="1">
    <citation type="submission" date="2021-06" db="EMBL/GenBank/DDBJ databases">
        <title>44 bacteria genomes isolated from Dapeng, Shenzhen.</title>
        <authorList>
            <person name="Zheng W."/>
            <person name="Yu S."/>
            <person name="Huang Y."/>
        </authorList>
    </citation>
    <scope>NUCLEOTIDE SEQUENCE</scope>
    <source>
        <strain evidence="2">DP5N28-2</strain>
    </source>
</reference>
<name>A0A953HMU8_9BACT</name>
<evidence type="ECO:0000259" key="1">
    <source>
        <dbReference type="Pfam" id="PF13588"/>
    </source>
</evidence>
<protein>
    <submittedName>
        <fullName evidence="2">Type I restriction enzyme HsdR N-terminal domain-containing protein</fullName>
    </submittedName>
</protein>
<accession>A0A953HMU8</accession>
<sequence length="143" mass="16915">MDIATYLNDLRVKENKVFDPIRKKWLIIQPEELVRQTLLLYLIHEKNISSARIAVEKAIRVHRQVRRFDLVYYDKHGDPMLLVECKSPSIPLTQHVLEQAVWYNYEIKAPFLLLSNGQDLRWYKIDPDKKTYAILPKEGPVLS</sequence>
<gene>
    <name evidence="2" type="ORF">KUV50_12100</name>
</gene>